<evidence type="ECO:0000313" key="1">
    <source>
        <dbReference type="EMBL" id="KAF2751296.1"/>
    </source>
</evidence>
<keyword evidence="2" id="KW-1185">Reference proteome</keyword>
<dbReference type="EMBL" id="MU006562">
    <property type="protein sequence ID" value="KAF2751296.1"/>
    <property type="molecule type" value="Genomic_DNA"/>
</dbReference>
<accession>A0A6A6VNG9</accession>
<organism evidence="1 2">
    <name type="scientific">Sporormia fimetaria CBS 119925</name>
    <dbReference type="NCBI Taxonomy" id="1340428"/>
    <lineage>
        <taxon>Eukaryota</taxon>
        <taxon>Fungi</taxon>
        <taxon>Dikarya</taxon>
        <taxon>Ascomycota</taxon>
        <taxon>Pezizomycotina</taxon>
        <taxon>Dothideomycetes</taxon>
        <taxon>Pleosporomycetidae</taxon>
        <taxon>Pleosporales</taxon>
        <taxon>Sporormiaceae</taxon>
        <taxon>Sporormia</taxon>
    </lineage>
</organism>
<proteinExistence type="predicted"/>
<reference evidence="1" key="1">
    <citation type="journal article" date="2020" name="Stud. Mycol.">
        <title>101 Dothideomycetes genomes: a test case for predicting lifestyles and emergence of pathogens.</title>
        <authorList>
            <person name="Haridas S."/>
            <person name="Albert R."/>
            <person name="Binder M."/>
            <person name="Bloem J."/>
            <person name="Labutti K."/>
            <person name="Salamov A."/>
            <person name="Andreopoulos B."/>
            <person name="Baker S."/>
            <person name="Barry K."/>
            <person name="Bills G."/>
            <person name="Bluhm B."/>
            <person name="Cannon C."/>
            <person name="Castanera R."/>
            <person name="Culley D."/>
            <person name="Daum C."/>
            <person name="Ezra D."/>
            <person name="Gonzalez J."/>
            <person name="Henrissat B."/>
            <person name="Kuo A."/>
            <person name="Liang C."/>
            <person name="Lipzen A."/>
            <person name="Lutzoni F."/>
            <person name="Magnuson J."/>
            <person name="Mondo S."/>
            <person name="Nolan M."/>
            <person name="Ohm R."/>
            <person name="Pangilinan J."/>
            <person name="Park H.-J."/>
            <person name="Ramirez L."/>
            <person name="Alfaro M."/>
            <person name="Sun H."/>
            <person name="Tritt A."/>
            <person name="Yoshinaga Y."/>
            <person name="Zwiers L.-H."/>
            <person name="Turgeon B."/>
            <person name="Goodwin S."/>
            <person name="Spatafora J."/>
            <person name="Crous P."/>
            <person name="Grigoriev I."/>
        </authorList>
    </citation>
    <scope>NUCLEOTIDE SEQUENCE</scope>
    <source>
        <strain evidence="1">CBS 119925</strain>
    </source>
</reference>
<dbReference type="Proteomes" id="UP000799440">
    <property type="component" value="Unassembled WGS sequence"/>
</dbReference>
<evidence type="ECO:0000313" key="2">
    <source>
        <dbReference type="Proteomes" id="UP000799440"/>
    </source>
</evidence>
<protein>
    <submittedName>
        <fullName evidence="1">Uncharacterized protein</fullName>
    </submittedName>
</protein>
<sequence>MLGSMDTSISFVFSPLTVPWYRSRICARPSLGWLITHKRYCLRHLAAAHINIATGRRQTNYCPAVARNGRFFIFNIIHSVLHTKEVEVREIRTMHEPTRRLCVIGSGRSSARLSRGHNVSAGLRIVDPTSARASLRIGSMQPKARPATDRPLSRSHFPAQRRSDLQLEGLCKVISRQKGLGQLKEFSESRYGYCSTPTPELRHFRYTTLKSRAYPSTTNMMELIIVT</sequence>
<name>A0A6A6VNG9_9PLEO</name>
<dbReference type="AlphaFoldDB" id="A0A6A6VNG9"/>
<gene>
    <name evidence="1" type="ORF">M011DRAFT_109609</name>
</gene>